<keyword evidence="3" id="KW-0539">Nucleus</keyword>
<feature type="region of interest" description="Disordered" evidence="4">
    <location>
        <begin position="216"/>
        <end position="241"/>
    </location>
</feature>
<feature type="compositionally biased region" description="Polar residues" evidence="4">
    <location>
        <begin position="63"/>
        <end position="88"/>
    </location>
</feature>
<dbReference type="SMART" id="SM00066">
    <property type="entry name" value="GAL4"/>
    <property type="match status" value="1"/>
</dbReference>
<evidence type="ECO:0000313" key="7">
    <source>
        <dbReference type="Proteomes" id="UP000622797"/>
    </source>
</evidence>
<feature type="region of interest" description="Disordered" evidence="4">
    <location>
        <begin position="364"/>
        <end position="389"/>
    </location>
</feature>
<keyword evidence="2" id="KW-0804">Transcription</keyword>
<feature type="compositionally biased region" description="Polar residues" evidence="4">
    <location>
        <begin position="223"/>
        <end position="238"/>
    </location>
</feature>
<dbReference type="InterPro" id="IPR051127">
    <property type="entry name" value="Fungal_SecMet_Regulators"/>
</dbReference>
<protein>
    <recommendedName>
        <fullName evidence="5">Zn(2)-C6 fungal-type domain-containing protein</fullName>
    </recommendedName>
</protein>
<evidence type="ECO:0000313" key="6">
    <source>
        <dbReference type="EMBL" id="KAF4965461.1"/>
    </source>
</evidence>
<dbReference type="PANTHER" id="PTHR47424:SF6">
    <property type="entry name" value="PROLINE UTILIZATION TRANS-ACTIVATOR"/>
    <property type="match status" value="1"/>
</dbReference>
<evidence type="ECO:0000256" key="3">
    <source>
        <dbReference type="ARBA" id="ARBA00023242"/>
    </source>
</evidence>
<keyword evidence="1" id="KW-0805">Transcription regulation</keyword>
<evidence type="ECO:0000256" key="2">
    <source>
        <dbReference type="ARBA" id="ARBA00023163"/>
    </source>
</evidence>
<evidence type="ECO:0000256" key="1">
    <source>
        <dbReference type="ARBA" id="ARBA00023015"/>
    </source>
</evidence>
<dbReference type="SUPFAM" id="SSF57701">
    <property type="entry name" value="Zn2/Cys6 DNA-binding domain"/>
    <property type="match status" value="1"/>
</dbReference>
<reference evidence="6" key="1">
    <citation type="journal article" date="2020" name="BMC Genomics">
        <title>Correction to: Identification and distribution of gene clusters required for synthesis of sphingolipid metabolism inhibitors in diverse species of the filamentous fungus Fusarium.</title>
        <authorList>
            <person name="Kim H.S."/>
            <person name="Lohmar J.M."/>
            <person name="Busman M."/>
            <person name="Brown D.W."/>
            <person name="Naumann T.A."/>
            <person name="Divon H.H."/>
            <person name="Lysoe E."/>
            <person name="Uhlig S."/>
            <person name="Proctor R.H."/>
        </authorList>
    </citation>
    <scope>NUCLEOTIDE SEQUENCE</scope>
    <source>
        <strain evidence="6">NRRL 20472</strain>
    </source>
</reference>
<gene>
    <name evidence="6" type="ORF">FSARC_6763</name>
</gene>
<name>A0A8H4X919_9HYPO</name>
<dbReference type="PROSITE" id="PS50048">
    <property type="entry name" value="ZN2_CY6_FUNGAL_2"/>
    <property type="match status" value="1"/>
</dbReference>
<dbReference type="GO" id="GO:0000981">
    <property type="term" value="F:DNA-binding transcription factor activity, RNA polymerase II-specific"/>
    <property type="evidence" value="ECO:0007669"/>
    <property type="project" value="InterPro"/>
</dbReference>
<feature type="domain" description="Zn(2)-C6 fungal-type" evidence="5">
    <location>
        <begin position="11"/>
        <end position="40"/>
    </location>
</feature>
<proteinExistence type="predicted"/>
<dbReference type="Gene3D" id="4.10.240.10">
    <property type="entry name" value="Zn(2)-C6 fungal-type DNA-binding domain"/>
    <property type="match status" value="1"/>
</dbReference>
<dbReference type="EMBL" id="JABEXW010000348">
    <property type="protein sequence ID" value="KAF4965461.1"/>
    <property type="molecule type" value="Genomic_DNA"/>
</dbReference>
<comment type="caution">
    <text evidence="6">The sequence shown here is derived from an EMBL/GenBank/DDBJ whole genome shotgun (WGS) entry which is preliminary data.</text>
</comment>
<evidence type="ECO:0000256" key="4">
    <source>
        <dbReference type="SAM" id="MobiDB-lite"/>
    </source>
</evidence>
<dbReference type="CDD" id="cd00067">
    <property type="entry name" value="GAL4"/>
    <property type="match status" value="1"/>
</dbReference>
<dbReference type="OrthoDB" id="3266505at2759"/>
<dbReference type="PANTHER" id="PTHR47424">
    <property type="entry name" value="REGULATORY PROTEIN GAL4"/>
    <property type="match status" value="1"/>
</dbReference>
<dbReference type="GO" id="GO:0008270">
    <property type="term" value="F:zinc ion binding"/>
    <property type="evidence" value="ECO:0007669"/>
    <property type="project" value="InterPro"/>
</dbReference>
<dbReference type="PROSITE" id="PS00463">
    <property type="entry name" value="ZN2_CY6_FUNGAL_1"/>
    <property type="match status" value="1"/>
</dbReference>
<dbReference type="InterPro" id="IPR036864">
    <property type="entry name" value="Zn2-C6_fun-type_DNA-bd_sf"/>
</dbReference>
<organism evidence="6 7">
    <name type="scientific">Fusarium sarcochroum</name>
    <dbReference type="NCBI Taxonomy" id="1208366"/>
    <lineage>
        <taxon>Eukaryota</taxon>
        <taxon>Fungi</taxon>
        <taxon>Dikarya</taxon>
        <taxon>Ascomycota</taxon>
        <taxon>Pezizomycotina</taxon>
        <taxon>Sordariomycetes</taxon>
        <taxon>Hypocreomycetidae</taxon>
        <taxon>Hypocreales</taxon>
        <taxon>Nectriaceae</taxon>
        <taxon>Fusarium</taxon>
        <taxon>Fusarium lateritium species complex</taxon>
    </lineage>
</organism>
<sequence>MGKFNGRKPVACTACHSQKLKCSGETPCDRCVQRNRECVYPKKEKYITVPESYLREIEGEASVSRQTSLPDRQATSPQGETSHFSPASDSLAGASHLRQDCAAEHFIQKLKDLSVLLHPFVQSGDCQPLETSKDKDNVYFRLKSDLGQPELLAKLPSRQNAIDLLNIFEEEFCDYHWFLRKDFRERLYRTYSDPTSQSGDRNWFCRVSAVLALAQSSEDDPTPDSQEAESSTNSTLPSPGSGLFEQAVRLFRISEEPTLGDMEASNLMVICYPGGLPLLYMTDQKFYPIQAFYCYSLDRPKTALIYTSQSLTLAKLLHLDKAKPHQPKELENETSNHHRVLDEHMRRLLWTSLCLDNMVAEELDMSSTQQEVPKDVPLPSSSHLPPEDIDQFFDPATFLENIESEVGDTVSQ</sequence>
<accession>A0A8H4X919</accession>
<dbReference type="CDD" id="cd12148">
    <property type="entry name" value="fungal_TF_MHR"/>
    <property type="match status" value="1"/>
</dbReference>
<keyword evidence="7" id="KW-1185">Reference proteome</keyword>
<dbReference type="Proteomes" id="UP000622797">
    <property type="component" value="Unassembled WGS sequence"/>
</dbReference>
<evidence type="ECO:0000259" key="5">
    <source>
        <dbReference type="PROSITE" id="PS50048"/>
    </source>
</evidence>
<feature type="region of interest" description="Disordered" evidence="4">
    <location>
        <begin position="60"/>
        <end position="91"/>
    </location>
</feature>
<reference evidence="6" key="2">
    <citation type="submission" date="2020-05" db="EMBL/GenBank/DDBJ databases">
        <authorList>
            <person name="Kim H.-S."/>
            <person name="Proctor R.H."/>
            <person name="Brown D.W."/>
        </authorList>
    </citation>
    <scope>NUCLEOTIDE SEQUENCE</scope>
    <source>
        <strain evidence="6">NRRL 20472</strain>
    </source>
</reference>
<dbReference type="AlphaFoldDB" id="A0A8H4X919"/>
<dbReference type="Pfam" id="PF00172">
    <property type="entry name" value="Zn_clus"/>
    <property type="match status" value="1"/>
</dbReference>
<dbReference type="InterPro" id="IPR001138">
    <property type="entry name" value="Zn2Cys6_DnaBD"/>
</dbReference>